<dbReference type="SUPFAM" id="SSF54593">
    <property type="entry name" value="Glyoxalase/Bleomycin resistance protein/Dihydroxybiphenyl dioxygenase"/>
    <property type="match status" value="1"/>
</dbReference>
<name>A0A383BPC7_9ZZZZ</name>
<feature type="domain" description="VOC" evidence="1">
    <location>
        <begin position="46"/>
        <end position="154"/>
    </location>
</feature>
<gene>
    <name evidence="2" type="ORF">METZ01_LOCUS474507</name>
</gene>
<organism evidence="2">
    <name type="scientific">marine metagenome</name>
    <dbReference type="NCBI Taxonomy" id="408172"/>
    <lineage>
        <taxon>unclassified sequences</taxon>
        <taxon>metagenomes</taxon>
        <taxon>ecological metagenomes</taxon>
    </lineage>
</organism>
<dbReference type="InterPro" id="IPR004360">
    <property type="entry name" value="Glyas_Fos-R_dOase_dom"/>
</dbReference>
<dbReference type="EMBL" id="UINC01202036">
    <property type="protein sequence ID" value="SVE21653.1"/>
    <property type="molecule type" value="Genomic_DNA"/>
</dbReference>
<protein>
    <recommendedName>
        <fullName evidence="1">VOC domain-containing protein</fullName>
    </recommendedName>
</protein>
<evidence type="ECO:0000313" key="2">
    <source>
        <dbReference type="EMBL" id="SVE21653.1"/>
    </source>
</evidence>
<feature type="non-terminal residue" evidence="2">
    <location>
        <position position="154"/>
    </location>
</feature>
<dbReference type="AlphaFoldDB" id="A0A383BPC7"/>
<dbReference type="Pfam" id="PF00903">
    <property type="entry name" value="Glyoxalase"/>
    <property type="match status" value="1"/>
</dbReference>
<accession>A0A383BPC7</accession>
<dbReference type="InterPro" id="IPR029068">
    <property type="entry name" value="Glyas_Bleomycin-R_OHBP_Dase"/>
</dbReference>
<dbReference type="InterPro" id="IPR037523">
    <property type="entry name" value="VOC_core"/>
</dbReference>
<reference evidence="2" key="1">
    <citation type="submission" date="2018-05" db="EMBL/GenBank/DDBJ databases">
        <authorList>
            <person name="Lanie J.A."/>
            <person name="Ng W.-L."/>
            <person name="Kazmierczak K.M."/>
            <person name="Andrzejewski T.M."/>
            <person name="Davidsen T.M."/>
            <person name="Wayne K.J."/>
            <person name="Tettelin H."/>
            <person name="Glass J.I."/>
            <person name="Rusch D."/>
            <person name="Podicherti R."/>
            <person name="Tsui H.-C.T."/>
            <person name="Winkler M.E."/>
        </authorList>
    </citation>
    <scope>NUCLEOTIDE SEQUENCE</scope>
</reference>
<evidence type="ECO:0000259" key="1">
    <source>
        <dbReference type="PROSITE" id="PS51819"/>
    </source>
</evidence>
<dbReference type="CDD" id="cd06587">
    <property type="entry name" value="VOC"/>
    <property type="match status" value="1"/>
</dbReference>
<dbReference type="Gene3D" id="3.10.180.10">
    <property type="entry name" value="2,3-Dihydroxybiphenyl 1,2-Dioxygenase, domain 1"/>
    <property type="match status" value="1"/>
</dbReference>
<dbReference type="PROSITE" id="PS51819">
    <property type="entry name" value="VOC"/>
    <property type="match status" value="1"/>
</dbReference>
<proteinExistence type="predicted"/>
<sequence>MKKYLPLFLLILFLASCASTIQYEGELNEKGEYHVPVNPMNDFGMTASNVFFYYSNLARATKFYTETLGLNVAADYGFAKILQVAQTSFITLVDETKGMHKSSEPKSVAIALITDQLDEWWDYIEKQDAQIKSPYNPKEGRPHHGFVVIDPEGY</sequence>
<dbReference type="PROSITE" id="PS51257">
    <property type="entry name" value="PROKAR_LIPOPROTEIN"/>
    <property type="match status" value="1"/>
</dbReference>